<feature type="binding site" evidence="10">
    <location>
        <position position="252"/>
    </location>
    <ligand>
        <name>Mn(2+)</name>
        <dbReference type="ChEBI" id="CHEBI:29035"/>
    </ligand>
</feature>
<dbReference type="GO" id="GO:0006094">
    <property type="term" value="P:gluconeogenesis"/>
    <property type="evidence" value="ECO:0007669"/>
    <property type="project" value="UniProtKB-UniRule"/>
</dbReference>
<comment type="caution">
    <text evidence="10">Lacks conserved residue(s) required for the propagation of feature annotation.</text>
</comment>
<dbReference type="InterPro" id="IPR013035">
    <property type="entry name" value="PEP_carboxykinase_C"/>
</dbReference>
<feature type="binding site" evidence="10">
    <location>
        <position position="280"/>
    </location>
    <ligand>
        <name>ATP</name>
        <dbReference type="ChEBI" id="CHEBI:30616"/>
    </ligand>
</feature>
<evidence type="ECO:0000313" key="12">
    <source>
        <dbReference type="Proteomes" id="UP000322214"/>
    </source>
</evidence>
<dbReference type="UniPathway" id="UPA00138"/>
<keyword evidence="12" id="KW-1185">Reference proteome</keyword>
<dbReference type="NCBIfam" id="NF006821">
    <property type="entry name" value="PRK09344.1-3"/>
    <property type="match status" value="1"/>
</dbReference>
<comment type="subcellular location">
    <subcellularLocation>
        <location evidence="10">Cytoplasm</location>
    </subcellularLocation>
</comment>
<dbReference type="PANTHER" id="PTHR30031">
    <property type="entry name" value="PHOSPHOENOLPYRUVATE CARBOXYKINASE ATP"/>
    <property type="match status" value="1"/>
</dbReference>
<comment type="function">
    <text evidence="10">Involved in the gluconeogenesis. Catalyzes the conversion of oxaloacetate (OAA) to phosphoenolpyruvate (PEP) through direct phosphoryl transfer between the nucleoside triphosphate and OAA.</text>
</comment>
<evidence type="ECO:0000256" key="1">
    <source>
        <dbReference type="ARBA" id="ARBA00004742"/>
    </source>
</evidence>
<accession>A0A5B9P9Q2</accession>
<feature type="binding site" evidence="10">
    <location>
        <position position="214"/>
    </location>
    <ligand>
        <name>Mn(2+)</name>
        <dbReference type="ChEBI" id="CHEBI:29035"/>
    </ligand>
</feature>
<dbReference type="GO" id="GO:0016301">
    <property type="term" value="F:kinase activity"/>
    <property type="evidence" value="ECO:0007669"/>
    <property type="project" value="UniProtKB-KW"/>
</dbReference>
<dbReference type="PANTHER" id="PTHR30031:SF0">
    <property type="entry name" value="PHOSPHOENOLPYRUVATE CARBOXYKINASE (ATP)"/>
    <property type="match status" value="1"/>
</dbReference>
<feature type="binding site" evidence="10">
    <location>
        <position position="317"/>
    </location>
    <ligand>
        <name>ATP</name>
        <dbReference type="ChEBI" id="CHEBI:30616"/>
    </ligand>
</feature>
<keyword evidence="10" id="KW-0963">Cytoplasm</keyword>
<dbReference type="GO" id="GO:0004612">
    <property type="term" value="F:phosphoenolpyruvate carboxykinase (ATP) activity"/>
    <property type="evidence" value="ECO:0007669"/>
    <property type="project" value="UniProtKB-UniRule"/>
</dbReference>
<comment type="cofactor">
    <cofactor evidence="10">
        <name>Mn(2+)</name>
        <dbReference type="ChEBI" id="CHEBI:29035"/>
    </cofactor>
    <text evidence="10">Binds 1 Mn(2+) ion per subunit.</text>
</comment>
<dbReference type="GO" id="GO:0046872">
    <property type="term" value="F:metal ion binding"/>
    <property type="evidence" value="ECO:0007669"/>
    <property type="project" value="UniProtKB-KW"/>
</dbReference>
<protein>
    <recommendedName>
        <fullName evidence="3 10">Phosphoenolpyruvate carboxykinase (ATP)</fullName>
        <shortName evidence="10">PCK</shortName>
        <shortName evidence="10">PEP carboxykinase</shortName>
        <shortName evidence="10">PEPCK</shortName>
        <ecNumber evidence="3 10">4.1.1.49</ecNumber>
    </recommendedName>
</protein>
<feature type="binding site" evidence="10">
    <location>
        <position position="317"/>
    </location>
    <ligand>
        <name>substrate</name>
    </ligand>
</feature>
<dbReference type="HAMAP" id="MF_00453">
    <property type="entry name" value="PEPCK_ATP"/>
    <property type="match status" value="1"/>
</dbReference>
<sequence>MLDLDQYGIQVDDIRHNLSPATLYQEAIRLEKGAAIANSGALIAYSGSKTGRSPTDKRVVRHEDSEKDIWWGPVNIDIDDNVFQVNRERAIDYLNTRSYLYVVDAYAGWDPAYQMKVRVICTRPYHALFMHTMLIRPTREELKTFGDPDFVIFNAGRFPANRHTSGMTSKTSVDVSLHPGEMVILGTEYAGEMKKGVFTMMNYFMPRKNVLSMHCSATADRESGTSSVLFGLSGTGKTTLSADPKRLLVGDDEHGWSDDGIFNIEGGCYAKAIDLTPDSEPEIFQALRFGSVLENVVYDKEDHSVDFSDDSITQNTRGAYPIEFIQNAKIPCVAGHPDDVIFLTCDAFGVMPPVSRLSPAHAMYHFISGYTAKVAGTEMGIDEPEATFSPCFGGPFLMWHPGKYAEMLAEKIEKYDARVWLVNTGWSGGGYGVGSRMKLSYTRAVMDAIHSGDLDKAPTEKDPVFGFDVVTKCEGVPDEMLQPRLTWSDKDAYDAAAKKLASLFCDNFKTYAEGVSDEVLAAAPDAS</sequence>
<name>A0A5B9P9Q2_9BACT</name>
<evidence type="ECO:0000313" key="11">
    <source>
        <dbReference type="EMBL" id="QEG21346.1"/>
    </source>
</evidence>
<reference evidence="11 12" key="1">
    <citation type="submission" date="2019-08" db="EMBL/GenBank/DDBJ databases">
        <title>Deep-cultivation of Planctomycetes and their phenomic and genomic characterization uncovers novel biology.</title>
        <authorList>
            <person name="Wiegand S."/>
            <person name="Jogler M."/>
            <person name="Boedeker C."/>
            <person name="Pinto D."/>
            <person name="Vollmers J."/>
            <person name="Rivas-Marin E."/>
            <person name="Kohn T."/>
            <person name="Peeters S.H."/>
            <person name="Heuer A."/>
            <person name="Rast P."/>
            <person name="Oberbeckmann S."/>
            <person name="Bunk B."/>
            <person name="Jeske O."/>
            <person name="Meyerdierks A."/>
            <person name="Storesund J.E."/>
            <person name="Kallscheuer N."/>
            <person name="Luecker S."/>
            <person name="Lage O.M."/>
            <person name="Pohl T."/>
            <person name="Merkel B.J."/>
            <person name="Hornburger P."/>
            <person name="Mueller R.-W."/>
            <person name="Bruemmer F."/>
            <person name="Labrenz M."/>
            <person name="Spormann A.M."/>
            <person name="Op den Camp H."/>
            <person name="Overmann J."/>
            <person name="Amann R."/>
            <person name="Jetten M.S.M."/>
            <person name="Mascher T."/>
            <person name="Medema M.H."/>
            <person name="Devos D.P."/>
            <person name="Kaster A.-K."/>
            <person name="Ovreas L."/>
            <person name="Rohde M."/>
            <person name="Galperin M.Y."/>
            <person name="Jogler C."/>
        </authorList>
    </citation>
    <scope>NUCLEOTIDE SEQUENCE [LARGE SCALE GENOMIC DNA]</scope>
    <source>
        <strain evidence="11 12">FC18</strain>
    </source>
</reference>
<gene>
    <name evidence="10 11" type="primary">pckA</name>
    <name evidence="11" type="ORF">MFFC18_12020</name>
</gene>
<dbReference type="Proteomes" id="UP000322214">
    <property type="component" value="Chromosome"/>
</dbReference>
<dbReference type="PIRSF" id="PIRSF006294">
    <property type="entry name" value="PEP_crbxkin"/>
    <property type="match status" value="1"/>
</dbReference>
<keyword evidence="8 10" id="KW-0456">Lyase</keyword>
<keyword evidence="6 10" id="KW-0210">Decarboxylase</keyword>
<proteinExistence type="inferred from homology"/>
<keyword evidence="11" id="KW-0418">Kinase</keyword>
<dbReference type="EC" id="4.1.1.49" evidence="3 10"/>
<feature type="binding site" evidence="10">
    <location>
        <position position="442"/>
    </location>
    <ligand>
        <name>ATP</name>
        <dbReference type="ChEBI" id="CHEBI:30616"/>
    </ligand>
</feature>
<dbReference type="STRING" id="980251.GCA_001642875_01738"/>
<feature type="binding site" evidence="10">
    <location>
        <position position="52"/>
    </location>
    <ligand>
        <name>substrate</name>
    </ligand>
</feature>
<evidence type="ECO:0000256" key="4">
    <source>
        <dbReference type="ARBA" id="ARBA00022432"/>
    </source>
</evidence>
<dbReference type="InterPro" id="IPR008210">
    <property type="entry name" value="PEP_carboxykinase_N"/>
</dbReference>
<dbReference type="InterPro" id="IPR001272">
    <property type="entry name" value="PEP_carboxykinase_ATP"/>
</dbReference>
<keyword evidence="10" id="KW-0479">Metal-binding</keyword>
<dbReference type="SUPFAM" id="SSF53795">
    <property type="entry name" value="PEP carboxykinase-like"/>
    <property type="match status" value="1"/>
</dbReference>
<feature type="binding site" evidence="10">
    <location>
        <position position="214"/>
    </location>
    <ligand>
        <name>ATP</name>
        <dbReference type="ChEBI" id="CHEBI:30616"/>
    </ligand>
</feature>
<keyword evidence="10" id="KW-0464">Manganese</keyword>
<feature type="binding site" evidence="10">
    <location>
        <position position="195"/>
    </location>
    <ligand>
        <name>substrate</name>
    </ligand>
</feature>
<dbReference type="GO" id="GO:0005524">
    <property type="term" value="F:ATP binding"/>
    <property type="evidence" value="ECO:0007669"/>
    <property type="project" value="UniProtKB-UniRule"/>
</dbReference>
<comment type="similarity">
    <text evidence="2 10">Belongs to the phosphoenolpyruvate carboxykinase (ATP) family.</text>
</comment>
<evidence type="ECO:0000256" key="10">
    <source>
        <dbReference type="HAMAP-Rule" id="MF_00453"/>
    </source>
</evidence>
<organism evidence="11 12">
    <name type="scientific">Mariniblastus fucicola</name>
    <dbReference type="NCBI Taxonomy" id="980251"/>
    <lineage>
        <taxon>Bacteria</taxon>
        <taxon>Pseudomonadati</taxon>
        <taxon>Planctomycetota</taxon>
        <taxon>Planctomycetia</taxon>
        <taxon>Pirellulales</taxon>
        <taxon>Pirellulaceae</taxon>
        <taxon>Mariniblastus</taxon>
    </lineage>
</organism>
<comment type="pathway">
    <text evidence="1 10">Carbohydrate biosynthesis; gluconeogenesis.</text>
</comment>
<evidence type="ECO:0000256" key="8">
    <source>
        <dbReference type="ARBA" id="ARBA00023239"/>
    </source>
</evidence>
<dbReference type="Gene3D" id="3.40.449.10">
    <property type="entry name" value="Phosphoenolpyruvate Carboxykinase, domain 1"/>
    <property type="match status" value="1"/>
</dbReference>
<keyword evidence="11" id="KW-0670">Pyruvate</keyword>
<dbReference type="GO" id="GO:0005829">
    <property type="term" value="C:cytosol"/>
    <property type="evidence" value="ECO:0007669"/>
    <property type="project" value="TreeGrafter"/>
</dbReference>
<keyword evidence="7 10" id="KW-0067">ATP-binding</keyword>
<feature type="binding site" evidence="10">
    <location>
        <begin position="231"/>
        <end position="239"/>
    </location>
    <ligand>
        <name>ATP</name>
        <dbReference type="ChEBI" id="CHEBI:30616"/>
    </ligand>
</feature>
<comment type="catalytic activity">
    <reaction evidence="9 10">
        <text>oxaloacetate + ATP = phosphoenolpyruvate + ADP + CO2</text>
        <dbReference type="Rhea" id="RHEA:18617"/>
        <dbReference type="ChEBI" id="CHEBI:16452"/>
        <dbReference type="ChEBI" id="CHEBI:16526"/>
        <dbReference type="ChEBI" id="CHEBI:30616"/>
        <dbReference type="ChEBI" id="CHEBI:58702"/>
        <dbReference type="ChEBI" id="CHEBI:456216"/>
        <dbReference type="EC" id="4.1.1.49"/>
    </reaction>
</comment>
<evidence type="ECO:0000256" key="3">
    <source>
        <dbReference type="ARBA" id="ARBA00012363"/>
    </source>
</evidence>
<evidence type="ECO:0000256" key="6">
    <source>
        <dbReference type="ARBA" id="ARBA00022793"/>
    </source>
</evidence>
<feature type="binding site" evidence="10">
    <location>
        <position position="195"/>
    </location>
    <ligand>
        <name>ATP</name>
        <dbReference type="ChEBI" id="CHEBI:30616"/>
    </ligand>
</feature>
<dbReference type="CDD" id="cd00484">
    <property type="entry name" value="PEPCK_ATP"/>
    <property type="match status" value="1"/>
</dbReference>
<dbReference type="AlphaFoldDB" id="A0A5B9P9Q2"/>
<dbReference type="Gene3D" id="2.170.8.10">
    <property type="entry name" value="Phosphoenolpyruvate Carboxykinase, domain 2"/>
    <property type="match status" value="1"/>
</dbReference>
<dbReference type="SUPFAM" id="SSF68923">
    <property type="entry name" value="PEP carboxykinase N-terminal domain"/>
    <property type="match status" value="1"/>
</dbReference>
<dbReference type="OrthoDB" id="9806325at2"/>
<dbReference type="NCBIfam" id="TIGR00224">
    <property type="entry name" value="pckA"/>
    <property type="match status" value="1"/>
</dbReference>
<dbReference type="KEGG" id="mff:MFFC18_12020"/>
<evidence type="ECO:0000256" key="7">
    <source>
        <dbReference type="ARBA" id="ARBA00022840"/>
    </source>
</evidence>
<evidence type="ECO:0000256" key="2">
    <source>
        <dbReference type="ARBA" id="ARBA00006052"/>
    </source>
</evidence>
<dbReference type="Pfam" id="PF01293">
    <property type="entry name" value="PEPCK_ATP"/>
    <property type="match status" value="1"/>
</dbReference>
<keyword evidence="4 10" id="KW-0312">Gluconeogenesis</keyword>
<dbReference type="EMBL" id="CP042912">
    <property type="protein sequence ID" value="QEG21346.1"/>
    <property type="molecule type" value="Genomic_DNA"/>
</dbReference>
<dbReference type="NCBIfam" id="NF006820">
    <property type="entry name" value="PRK09344.1-2"/>
    <property type="match status" value="1"/>
</dbReference>
<feature type="binding site" evidence="10">
    <location>
        <position position="189"/>
    </location>
    <ligand>
        <name>substrate</name>
    </ligand>
</feature>
<evidence type="ECO:0000256" key="5">
    <source>
        <dbReference type="ARBA" id="ARBA00022741"/>
    </source>
</evidence>
<dbReference type="Gene3D" id="3.90.228.20">
    <property type="match status" value="1"/>
</dbReference>
<keyword evidence="11" id="KW-0808">Transferase</keyword>
<evidence type="ECO:0000256" key="9">
    <source>
        <dbReference type="ARBA" id="ARBA00047371"/>
    </source>
</evidence>
<keyword evidence="5 10" id="KW-0547">Nucleotide-binding</keyword>
<feature type="binding site" evidence="10">
    <location>
        <position position="195"/>
    </location>
    <ligand>
        <name>Mn(2+)</name>
        <dbReference type="ChEBI" id="CHEBI:29035"/>
    </ligand>
</feature>